<dbReference type="EMBL" id="JPME01000002">
    <property type="protein sequence ID" value="KEZ91794.1"/>
    <property type="molecule type" value="Genomic_DNA"/>
</dbReference>
<evidence type="ECO:0000313" key="5">
    <source>
        <dbReference type="Proteomes" id="UP000028525"/>
    </source>
</evidence>
<gene>
    <name evidence="4" type="ORF">IO98_01040</name>
</gene>
<comment type="caution">
    <text evidence="4">The sequence shown here is derived from an EMBL/GenBank/DDBJ whole genome shotgun (WGS) entry which is preliminary data.</text>
</comment>
<sequence length="282" mass="32716">MLDYRVLNNVSIETLHEAFRNAFSDYQVEMNLSVETFRQMLQRRGFAPEISIGAFKNDRLVGFVLNGLRILNGKATGYDIGTGVIMDYRRQGVTSNMLLNVKEILKQKQIEQYILEVIQSNVSALQLYEKEGFKIQRNFSCFKIERKSYVSLKNHKVEHSDQMAWEQLKEFWDFEPSWQNSIDSVNAVSEEFLYSIVHYDNTIVGYGMINKKTGDIPQIAVNKDFRGKGIGRSILTDLIEYSESDKISILNVDYESKCTKEFLARLGFQPIVSQYEMLLHIR</sequence>
<evidence type="ECO:0000313" key="4">
    <source>
        <dbReference type="EMBL" id="KEZ91794.1"/>
    </source>
</evidence>
<evidence type="ECO:0000256" key="1">
    <source>
        <dbReference type="ARBA" id="ARBA00022679"/>
    </source>
</evidence>
<dbReference type="InterPro" id="IPR000182">
    <property type="entry name" value="GNAT_dom"/>
</dbReference>
<dbReference type="Pfam" id="PF00583">
    <property type="entry name" value="Acetyltransf_1"/>
    <property type="match status" value="1"/>
</dbReference>
<dbReference type="InterPro" id="IPR050680">
    <property type="entry name" value="YpeA/RimI_acetyltransf"/>
</dbReference>
<feature type="domain" description="N-acetyltransferase" evidence="3">
    <location>
        <begin position="150"/>
        <end position="282"/>
    </location>
</feature>
<protein>
    <submittedName>
        <fullName evidence="4">GNAT family acetyltransferase</fullName>
    </submittedName>
</protein>
<keyword evidence="1 4" id="KW-0808">Transferase</keyword>
<keyword evidence="2" id="KW-0012">Acyltransferase</keyword>
<dbReference type="InterPro" id="IPR016181">
    <property type="entry name" value="Acyl_CoA_acyltransferase"/>
</dbReference>
<organism evidence="4 5">
    <name type="scientific">Lacrimispora celerecrescens</name>
    <dbReference type="NCBI Taxonomy" id="29354"/>
    <lineage>
        <taxon>Bacteria</taxon>
        <taxon>Bacillati</taxon>
        <taxon>Bacillota</taxon>
        <taxon>Clostridia</taxon>
        <taxon>Lachnospirales</taxon>
        <taxon>Lachnospiraceae</taxon>
        <taxon>Lacrimispora</taxon>
    </lineage>
</organism>
<name>A0A084JS60_9FIRM</name>
<dbReference type="Pfam" id="PF13673">
    <property type="entry name" value="Acetyltransf_10"/>
    <property type="match status" value="1"/>
</dbReference>
<evidence type="ECO:0000259" key="3">
    <source>
        <dbReference type="PROSITE" id="PS51186"/>
    </source>
</evidence>
<dbReference type="Gene3D" id="3.40.630.30">
    <property type="match status" value="2"/>
</dbReference>
<dbReference type="PANTHER" id="PTHR43420:SF44">
    <property type="entry name" value="ACETYLTRANSFERASE YPEA"/>
    <property type="match status" value="1"/>
</dbReference>
<dbReference type="SUPFAM" id="SSF55729">
    <property type="entry name" value="Acyl-CoA N-acyltransferases (Nat)"/>
    <property type="match status" value="2"/>
</dbReference>
<dbReference type="GO" id="GO:0016747">
    <property type="term" value="F:acyltransferase activity, transferring groups other than amino-acyl groups"/>
    <property type="evidence" value="ECO:0007669"/>
    <property type="project" value="InterPro"/>
</dbReference>
<dbReference type="PROSITE" id="PS51186">
    <property type="entry name" value="GNAT"/>
    <property type="match status" value="2"/>
</dbReference>
<dbReference type="RefSeq" id="WP_038277179.1">
    <property type="nucleotide sequence ID" value="NZ_JPME01000002.1"/>
</dbReference>
<keyword evidence="5" id="KW-1185">Reference proteome</keyword>
<evidence type="ECO:0000256" key="2">
    <source>
        <dbReference type="ARBA" id="ARBA00023315"/>
    </source>
</evidence>
<dbReference type="OrthoDB" id="4228396at2"/>
<proteinExistence type="predicted"/>
<dbReference type="PANTHER" id="PTHR43420">
    <property type="entry name" value="ACETYLTRANSFERASE"/>
    <property type="match status" value="1"/>
</dbReference>
<dbReference type="CDD" id="cd04301">
    <property type="entry name" value="NAT_SF"/>
    <property type="match status" value="1"/>
</dbReference>
<reference evidence="4 5" key="1">
    <citation type="submission" date="2014-07" db="EMBL/GenBank/DDBJ databases">
        <title>Draft genome of Clostridium celerecrescens 152B isolated from sediments associated with methane hydrate from Krishna Godavari basin.</title>
        <authorList>
            <person name="Honkalas V.S."/>
            <person name="Dabir A.P."/>
            <person name="Arora P."/>
            <person name="Dhakephalkar P.K."/>
        </authorList>
    </citation>
    <scope>NUCLEOTIDE SEQUENCE [LARGE SCALE GENOMIC DNA]</scope>
    <source>
        <strain evidence="4 5">152B</strain>
    </source>
</reference>
<dbReference type="STRING" id="29354.IO98_01040"/>
<accession>A0A084JS60</accession>
<feature type="domain" description="N-acetyltransferase" evidence="3">
    <location>
        <begin position="2"/>
        <end position="156"/>
    </location>
</feature>
<dbReference type="Proteomes" id="UP000028525">
    <property type="component" value="Unassembled WGS sequence"/>
</dbReference>
<dbReference type="AlphaFoldDB" id="A0A084JS60"/>